<accession>A0A285ZZA3</accession>
<keyword evidence="1" id="KW-0812">Transmembrane</keyword>
<dbReference type="Proteomes" id="UP000219281">
    <property type="component" value="Unassembled WGS sequence"/>
</dbReference>
<dbReference type="Pfam" id="PF03703">
    <property type="entry name" value="bPH_2"/>
    <property type="match status" value="1"/>
</dbReference>
<dbReference type="RefSeq" id="WP_097131347.1">
    <property type="nucleotide sequence ID" value="NZ_OCMT01000002.1"/>
</dbReference>
<keyword evidence="1" id="KW-0472">Membrane</keyword>
<keyword evidence="4" id="KW-1185">Reference proteome</keyword>
<name>A0A285ZZA3_9SPHI</name>
<sequence>MQFTNETIDLQQLPKYEETILTAPAPKYWRIIIINLIIFLFIIGAGLSALFLIDDEVQSNWSIFAGIFVAFAAFLFLLFRASFKRRGFALREKDILYKSGVIAETTIIVPLNRIQHVSLSEGVLSRMFDLGTLQIYTAGGSSGEIRIAGIPIEQAKALKEALVQRLVVNSETESE</sequence>
<evidence type="ECO:0000259" key="2">
    <source>
        <dbReference type="Pfam" id="PF03703"/>
    </source>
</evidence>
<keyword evidence="1" id="KW-1133">Transmembrane helix</keyword>
<dbReference type="PANTHER" id="PTHR34473">
    <property type="entry name" value="UPF0699 TRANSMEMBRANE PROTEIN YDBS"/>
    <property type="match status" value="1"/>
</dbReference>
<reference evidence="4" key="1">
    <citation type="submission" date="2017-09" db="EMBL/GenBank/DDBJ databases">
        <authorList>
            <person name="Varghese N."/>
            <person name="Submissions S."/>
        </authorList>
    </citation>
    <scope>NUCLEOTIDE SEQUENCE [LARGE SCALE GENOMIC DNA]</scope>
    <source>
        <strain evidence="4">CGMCC 1.12803</strain>
    </source>
</reference>
<feature type="transmembrane region" description="Helical" evidence="1">
    <location>
        <begin position="59"/>
        <end position="79"/>
    </location>
</feature>
<evidence type="ECO:0000256" key="1">
    <source>
        <dbReference type="SAM" id="Phobius"/>
    </source>
</evidence>
<feature type="domain" description="YdbS-like PH" evidence="2">
    <location>
        <begin position="85"/>
        <end position="161"/>
    </location>
</feature>
<dbReference type="EMBL" id="OCMT01000002">
    <property type="protein sequence ID" value="SOD14980.1"/>
    <property type="molecule type" value="Genomic_DNA"/>
</dbReference>
<dbReference type="PANTHER" id="PTHR34473:SF2">
    <property type="entry name" value="UPF0699 TRANSMEMBRANE PROTEIN YDBT"/>
    <property type="match status" value="1"/>
</dbReference>
<evidence type="ECO:0000313" key="3">
    <source>
        <dbReference type="EMBL" id="SOD14980.1"/>
    </source>
</evidence>
<dbReference type="AlphaFoldDB" id="A0A285ZZA3"/>
<feature type="transmembrane region" description="Helical" evidence="1">
    <location>
        <begin position="31"/>
        <end position="53"/>
    </location>
</feature>
<dbReference type="InterPro" id="IPR005182">
    <property type="entry name" value="YdbS-like_PH"/>
</dbReference>
<organism evidence="3 4">
    <name type="scientific">Pedobacter xixiisoli</name>
    <dbReference type="NCBI Taxonomy" id="1476464"/>
    <lineage>
        <taxon>Bacteria</taxon>
        <taxon>Pseudomonadati</taxon>
        <taxon>Bacteroidota</taxon>
        <taxon>Sphingobacteriia</taxon>
        <taxon>Sphingobacteriales</taxon>
        <taxon>Sphingobacteriaceae</taxon>
        <taxon>Pedobacter</taxon>
    </lineage>
</organism>
<evidence type="ECO:0000313" key="4">
    <source>
        <dbReference type="Proteomes" id="UP000219281"/>
    </source>
</evidence>
<protein>
    <recommendedName>
        <fullName evidence="2">YdbS-like PH domain-containing protein</fullName>
    </recommendedName>
</protein>
<proteinExistence type="predicted"/>
<gene>
    <name evidence="3" type="ORF">SAMN06297358_1947</name>
</gene>
<dbReference type="OrthoDB" id="1524472at2"/>